<dbReference type="PROSITE" id="PS51766">
    <property type="entry name" value="DOCKERIN"/>
    <property type="match status" value="1"/>
</dbReference>
<dbReference type="OrthoDB" id="1490203at2"/>
<dbReference type="RefSeq" id="WP_044221882.1">
    <property type="nucleotide sequence ID" value="NZ_JPOS01000035.1"/>
</dbReference>
<sequence length="486" mass="52192">MSTSPLRRDCSEPIKYSINRVGEPNGPDQAGLVLTCDDEGTLVIEIWAYDAAGNSDFCETYILVQDNMGVCGAAAPMAAGAVNTEDNEPVEDVQASLSGQASTAMTTQNDGAYVFTNLTAGLDYTVTPQRDGDYLNGVSTFDLVLISKHILGVGPLSTPYQRIAADVNNSGSITTLDLIQLRKLILSISTELPNNTSWRFVEASYVFPNPETPWQEAFPEVVNINNLPATGIHGADFIAVKIGDVSGDVVANSFSAIDERGFDGRFQLKTADEALKAGNEYRIPFTAPQLAAIEGFQGTLEFDAQALELVDILPGTLSEGHFGLTQAAQGRVAMSWNWASETAVPTDSELFTLVLRARTDVQLSEALGMSDAVTPREAYGNGGTFEDVALSFGTAAEEQGLFALYQNQPNPFREETVIGFELPEAVPATVTISDVAGRVVRAYKVDGVKGYNQITVKASDLPAKGMVSYTIETKDHRATKQMVIIE</sequence>
<dbReference type="InterPro" id="IPR016134">
    <property type="entry name" value="Dockerin_dom"/>
</dbReference>
<dbReference type="NCBIfam" id="TIGR04183">
    <property type="entry name" value="Por_Secre_tail"/>
    <property type="match status" value="1"/>
</dbReference>
<accession>A0A098S8R4</accession>
<evidence type="ECO:0000313" key="2">
    <source>
        <dbReference type="EMBL" id="KGE87472.1"/>
    </source>
</evidence>
<proteinExistence type="predicted"/>
<evidence type="ECO:0000313" key="3">
    <source>
        <dbReference type="Proteomes" id="UP000029736"/>
    </source>
</evidence>
<keyword evidence="3" id="KW-1185">Reference proteome</keyword>
<dbReference type="InterPro" id="IPR018247">
    <property type="entry name" value="EF_Hand_1_Ca_BS"/>
</dbReference>
<dbReference type="EMBL" id="JPOS01000035">
    <property type="protein sequence ID" value="KGE87472.1"/>
    <property type="molecule type" value="Genomic_DNA"/>
</dbReference>
<comment type="caution">
    <text evidence="2">The sequence shown here is derived from an EMBL/GenBank/DDBJ whole genome shotgun (WGS) entry which is preliminary data.</text>
</comment>
<name>A0A098S8R4_9BACT</name>
<feature type="domain" description="Dockerin" evidence="1">
    <location>
        <begin position="125"/>
        <end position="194"/>
    </location>
</feature>
<dbReference type="PROSITE" id="PS00018">
    <property type="entry name" value="EF_HAND_1"/>
    <property type="match status" value="1"/>
</dbReference>
<dbReference type="SUPFAM" id="SSF49478">
    <property type="entry name" value="Cna protein B-type domain"/>
    <property type="match status" value="1"/>
</dbReference>
<dbReference type="InterPro" id="IPR036439">
    <property type="entry name" value="Dockerin_dom_sf"/>
</dbReference>
<dbReference type="GO" id="GO:0000272">
    <property type="term" value="P:polysaccharide catabolic process"/>
    <property type="evidence" value="ECO:0007669"/>
    <property type="project" value="InterPro"/>
</dbReference>
<dbReference type="STRING" id="1524460.IX84_14745"/>
<dbReference type="Pfam" id="PF00404">
    <property type="entry name" value="Dockerin_1"/>
    <property type="match status" value="1"/>
</dbReference>
<dbReference type="GO" id="GO:0004553">
    <property type="term" value="F:hydrolase activity, hydrolyzing O-glycosyl compounds"/>
    <property type="evidence" value="ECO:0007669"/>
    <property type="project" value="InterPro"/>
</dbReference>
<evidence type="ECO:0000259" key="1">
    <source>
        <dbReference type="PROSITE" id="PS51766"/>
    </source>
</evidence>
<dbReference type="InterPro" id="IPR002105">
    <property type="entry name" value="Dockerin_1_rpt"/>
</dbReference>
<dbReference type="Proteomes" id="UP000029736">
    <property type="component" value="Unassembled WGS sequence"/>
</dbReference>
<dbReference type="AlphaFoldDB" id="A0A098S8R4"/>
<protein>
    <recommendedName>
        <fullName evidence="1">Dockerin domain-containing protein</fullName>
    </recommendedName>
</protein>
<organism evidence="2 3">
    <name type="scientific">Phaeodactylibacter xiamenensis</name>
    <dbReference type="NCBI Taxonomy" id="1524460"/>
    <lineage>
        <taxon>Bacteria</taxon>
        <taxon>Pseudomonadati</taxon>
        <taxon>Bacteroidota</taxon>
        <taxon>Saprospiria</taxon>
        <taxon>Saprospirales</taxon>
        <taxon>Haliscomenobacteraceae</taxon>
        <taxon>Phaeodactylibacter</taxon>
    </lineage>
</organism>
<dbReference type="CDD" id="cd14252">
    <property type="entry name" value="Dockerin_like"/>
    <property type="match status" value="1"/>
</dbReference>
<dbReference type="Gene3D" id="1.10.1330.10">
    <property type="entry name" value="Dockerin domain"/>
    <property type="match status" value="1"/>
</dbReference>
<dbReference type="Gene3D" id="2.60.40.680">
    <property type="match status" value="1"/>
</dbReference>
<dbReference type="InterPro" id="IPR026444">
    <property type="entry name" value="Secre_tail"/>
</dbReference>
<gene>
    <name evidence="2" type="ORF">IX84_14745</name>
</gene>
<reference evidence="2 3" key="1">
    <citation type="journal article" date="2014" name="Int. J. Syst. Evol. Microbiol.">
        <title>Phaeodactylibacter xiamenensis gen. nov., sp. nov., a member of the family Saprospiraceae isolated from the marine alga Phaeodactylum tricornutum.</title>
        <authorList>
            <person name="Chen Z.Jr."/>
            <person name="Lei X."/>
            <person name="Lai Q."/>
            <person name="Li Y."/>
            <person name="Zhang B."/>
            <person name="Zhang J."/>
            <person name="Zhang H."/>
            <person name="Yang L."/>
            <person name="Zheng W."/>
            <person name="Tian Y."/>
            <person name="Yu Z."/>
            <person name="Xu H.Jr."/>
            <person name="Zheng T."/>
        </authorList>
    </citation>
    <scope>NUCLEOTIDE SEQUENCE [LARGE SCALE GENOMIC DNA]</scope>
    <source>
        <strain evidence="2 3">KD52</strain>
    </source>
</reference>
<dbReference type="SUPFAM" id="SSF63446">
    <property type="entry name" value="Type I dockerin domain"/>
    <property type="match status" value="1"/>
</dbReference>